<dbReference type="PANTHER" id="PTHR47893:SF1">
    <property type="entry name" value="REGULATORY PROTEIN PCHR"/>
    <property type="match status" value="1"/>
</dbReference>
<dbReference type="PROSITE" id="PS00041">
    <property type="entry name" value="HTH_ARAC_FAMILY_1"/>
    <property type="match status" value="1"/>
</dbReference>
<dbReference type="SMART" id="SM00342">
    <property type="entry name" value="HTH_ARAC"/>
    <property type="match status" value="1"/>
</dbReference>
<dbReference type="Gene3D" id="1.10.10.60">
    <property type="entry name" value="Homeodomain-like"/>
    <property type="match status" value="2"/>
</dbReference>
<dbReference type="AlphaFoldDB" id="A0A4U8YPW3"/>
<dbReference type="InterPro" id="IPR009057">
    <property type="entry name" value="Homeodomain-like_sf"/>
</dbReference>
<reference evidence="5 6" key="1">
    <citation type="submission" date="2019-03" db="EMBL/GenBank/DDBJ databases">
        <authorList>
            <person name="Nijsse B."/>
        </authorList>
    </citation>
    <scope>NUCLEOTIDE SEQUENCE [LARGE SCALE GENOMIC DNA]</scope>
    <source>
        <strain evidence="5">Desulfoluna butyratoxydans MSL71</strain>
    </source>
</reference>
<dbReference type="InterPro" id="IPR018062">
    <property type="entry name" value="HTH_AraC-typ_CS"/>
</dbReference>
<evidence type="ECO:0000259" key="4">
    <source>
        <dbReference type="PROSITE" id="PS01124"/>
    </source>
</evidence>
<dbReference type="InterPro" id="IPR020449">
    <property type="entry name" value="Tscrpt_reg_AraC-type_HTH"/>
</dbReference>
<dbReference type="PANTHER" id="PTHR47893">
    <property type="entry name" value="REGULATORY PROTEIN PCHR"/>
    <property type="match status" value="1"/>
</dbReference>
<keyword evidence="6" id="KW-1185">Reference proteome</keyword>
<dbReference type="EMBL" id="CAADHO010000008">
    <property type="protein sequence ID" value="VFQ46266.1"/>
    <property type="molecule type" value="Genomic_DNA"/>
</dbReference>
<dbReference type="InterPro" id="IPR018060">
    <property type="entry name" value="HTH_AraC"/>
</dbReference>
<organism evidence="5 6">
    <name type="scientific">Desulfoluna butyratoxydans</name>
    <dbReference type="NCBI Taxonomy" id="231438"/>
    <lineage>
        <taxon>Bacteria</taxon>
        <taxon>Pseudomonadati</taxon>
        <taxon>Thermodesulfobacteriota</taxon>
        <taxon>Desulfobacteria</taxon>
        <taxon>Desulfobacterales</taxon>
        <taxon>Desulfolunaceae</taxon>
        <taxon>Desulfoluna</taxon>
    </lineage>
</organism>
<dbReference type="SUPFAM" id="SSF46689">
    <property type="entry name" value="Homeodomain-like"/>
    <property type="match status" value="1"/>
</dbReference>
<accession>A0A4U8YPW3</accession>
<evidence type="ECO:0000313" key="6">
    <source>
        <dbReference type="Proteomes" id="UP000507962"/>
    </source>
</evidence>
<dbReference type="Pfam" id="PF12833">
    <property type="entry name" value="HTH_18"/>
    <property type="match status" value="1"/>
</dbReference>
<evidence type="ECO:0000313" key="5">
    <source>
        <dbReference type="EMBL" id="VFQ46266.1"/>
    </source>
</evidence>
<dbReference type="GO" id="GO:0003700">
    <property type="term" value="F:DNA-binding transcription factor activity"/>
    <property type="evidence" value="ECO:0007669"/>
    <property type="project" value="InterPro"/>
</dbReference>
<name>A0A4U8YPW3_9BACT</name>
<sequence>MHTISIDDFDDFLTEKLIRNCDSYRENQKAWDSSTGSGTVNEMPIRPGLNLLIEKFDFNEPVAASMEVQASPIEIFFCISGKLEGQAREIGKKLTIDAGNASFFLAPKLECATVISADEPLKLITIRFSPEVLCAEVKGLTQVIPRQITDSQNLTDETSIISNIPMTSDMKMAIIQILGCPYTDAFRRVYLESKAIELIVLYFAALQHAQGDFRFNAPTFTPSEIAKIHEARTILGMDFENPPHLNELARQVGMNKDKLNQGFHKVFGTSVFGCFRQQKMEEAKKLLESKEMNVTEVAYTVGYSQPGTFSRAFKQYFGISPKAYHRRVSAEL</sequence>
<keyword evidence="2" id="KW-0238">DNA-binding</keyword>
<dbReference type="InterPro" id="IPR053142">
    <property type="entry name" value="PchR_regulatory_protein"/>
</dbReference>
<evidence type="ECO:0000256" key="2">
    <source>
        <dbReference type="ARBA" id="ARBA00023125"/>
    </source>
</evidence>
<dbReference type="RefSeq" id="WP_180143757.1">
    <property type="nucleotide sequence ID" value="NZ_CAADHO010000008.1"/>
</dbReference>
<dbReference type="GO" id="GO:0043565">
    <property type="term" value="F:sequence-specific DNA binding"/>
    <property type="evidence" value="ECO:0007669"/>
    <property type="project" value="InterPro"/>
</dbReference>
<dbReference type="PRINTS" id="PR00032">
    <property type="entry name" value="HTHARAC"/>
</dbReference>
<keyword evidence="3" id="KW-0804">Transcription</keyword>
<protein>
    <submittedName>
        <fullName evidence="5">Dna binding hth domain arac-type</fullName>
    </submittedName>
</protein>
<keyword evidence="1" id="KW-0805">Transcription regulation</keyword>
<gene>
    <name evidence="5" type="ORF">MSL71_39290</name>
</gene>
<dbReference type="Proteomes" id="UP000507962">
    <property type="component" value="Unassembled WGS sequence"/>
</dbReference>
<proteinExistence type="predicted"/>
<dbReference type="PROSITE" id="PS01124">
    <property type="entry name" value="HTH_ARAC_FAMILY_2"/>
    <property type="match status" value="1"/>
</dbReference>
<feature type="domain" description="HTH araC/xylS-type" evidence="4">
    <location>
        <begin position="229"/>
        <end position="327"/>
    </location>
</feature>
<evidence type="ECO:0000256" key="1">
    <source>
        <dbReference type="ARBA" id="ARBA00023015"/>
    </source>
</evidence>
<evidence type="ECO:0000256" key="3">
    <source>
        <dbReference type="ARBA" id="ARBA00023163"/>
    </source>
</evidence>